<gene>
    <name evidence="1" type="ORF">Strvi_0161</name>
</gene>
<accession>G2PHY4</accession>
<dbReference type="AlphaFoldDB" id="G2PHY4"/>
<keyword evidence="1" id="KW-0614">Plasmid</keyword>
<evidence type="ECO:0000313" key="1">
    <source>
        <dbReference type="EMBL" id="AEM88935.1"/>
    </source>
</evidence>
<geneLocation type="plasmid" evidence="1 2">
    <name>pSTRVI02</name>
</geneLocation>
<dbReference type="KEGG" id="svl:Strvi_0161"/>
<dbReference type="Proteomes" id="UP000008703">
    <property type="component" value="Plasmid pSTRVI02"/>
</dbReference>
<dbReference type="EMBL" id="CP002996">
    <property type="protein sequence ID" value="AEM88935.1"/>
    <property type="molecule type" value="Genomic_DNA"/>
</dbReference>
<proteinExistence type="predicted"/>
<sequence>MPRVQCCETIADFEEWATRELREVLEVAGWEDAAQYRVQVLFNAAEPVCPTPQQRQRARRVAEQIAERMGLPLDLFGLGGAG</sequence>
<reference evidence="1" key="1">
    <citation type="submission" date="2011-08" db="EMBL/GenBank/DDBJ databases">
        <title>Complete sequence of plasmid 2 of Streptomyces violaceusniger Tu 4113.</title>
        <authorList>
            <consortium name="US DOE Joint Genome Institute"/>
            <person name="Lucas S."/>
            <person name="Han J."/>
            <person name="Lapidus A."/>
            <person name="Cheng J.-F."/>
            <person name="Goodwin L."/>
            <person name="Pitluck S."/>
            <person name="Peters L."/>
            <person name="Ivanova N."/>
            <person name="Daligault H."/>
            <person name="Detter J.C."/>
            <person name="Han C."/>
            <person name="Tapia R."/>
            <person name="Land M."/>
            <person name="Hauser L."/>
            <person name="Kyrpides N."/>
            <person name="Ivanova N."/>
            <person name="Pagani I."/>
            <person name="Hagen A."/>
            <person name="Katz L."/>
            <person name="Fiedler H.-P."/>
            <person name="Keasling J."/>
            <person name="Fortman J."/>
            <person name="Woyke T."/>
        </authorList>
    </citation>
    <scope>NUCLEOTIDE SEQUENCE [LARGE SCALE GENOMIC DNA]</scope>
    <source>
        <strain evidence="1">Tu 4113</strain>
        <plasmid evidence="1">pSTRVI02</plasmid>
    </source>
</reference>
<keyword evidence="2" id="KW-1185">Reference proteome</keyword>
<protein>
    <submittedName>
        <fullName evidence="1">Uncharacterized protein</fullName>
    </submittedName>
</protein>
<name>G2PHY4_STRV4</name>
<dbReference type="HOGENOM" id="CLU_2556986_0_0_11"/>
<evidence type="ECO:0000313" key="2">
    <source>
        <dbReference type="Proteomes" id="UP000008703"/>
    </source>
</evidence>
<organism evidence="1 2">
    <name type="scientific">Streptomyces violaceusniger (strain Tu 4113)</name>
    <dbReference type="NCBI Taxonomy" id="653045"/>
    <lineage>
        <taxon>Bacteria</taxon>
        <taxon>Bacillati</taxon>
        <taxon>Actinomycetota</taxon>
        <taxon>Actinomycetes</taxon>
        <taxon>Kitasatosporales</taxon>
        <taxon>Streptomycetaceae</taxon>
        <taxon>Streptomyces</taxon>
        <taxon>Streptomyces violaceusniger group</taxon>
    </lineage>
</organism>